<accession>A0A1H2YX95</accession>
<keyword evidence="11" id="KW-1185">Reference proteome</keyword>
<gene>
    <name evidence="10" type="ORF">SAMN05444336_103291</name>
</gene>
<evidence type="ECO:0000313" key="10">
    <source>
        <dbReference type="EMBL" id="SDX09711.1"/>
    </source>
</evidence>
<keyword evidence="6" id="KW-0862">Zinc</keyword>
<organism evidence="10 11">
    <name type="scientific">Albimonas donghaensis</name>
    <dbReference type="NCBI Taxonomy" id="356660"/>
    <lineage>
        <taxon>Bacteria</taxon>
        <taxon>Pseudomonadati</taxon>
        <taxon>Pseudomonadota</taxon>
        <taxon>Alphaproteobacteria</taxon>
        <taxon>Rhodobacterales</taxon>
        <taxon>Paracoccaceae</taxon>
        <taxon>Albimonas</taxon>
    </lineage>
</organism>
<dbReference type="PROSITE" id="PS51257">
    <property type="entry name" value="PROKAR_LIPOPROTEIN"/>
    <property type="match status" value="1"/>
</dbReference>
<dbReference type="InterPro" id="IPR009045">
    <property type="entry name" value="Zn_M74/Hedgehog-like"/>
</dbReference>
<dbReference type="Pfam" id="PF03411">
    <property type="entry name" value="Peptidase_M74"/>
    <property type="match status" value="1"/>
</dbReference>
<dbReference type="Proteomes" id="UP000199118">
    <property type="component" value="Unassembled WGS sequence"/>
</dbReference>
<evidence type="ECO:0000313" key="11">
    <source>
        <dbReference type="Proteomes" id="UP000199118"/>
    </source>
</evidence>
<evidence type="ECO:0000256" key="1">
    <source>
        <dbReference type="ARBA" id="ARBA00022670"/>
    </source>
</evidence>
<sequence length="286" mass="29952">MKLVAMTAAVVLTVACGAAEAAPLAKTLFGAKQAGSAQMPAPMGSYAKGCLAGGVQMPASGPGWHFVRLSRNRNWGHPEAFAFLTRLAAAGQAAGGSTLLVGDISQPRGGPMTTGHASHQIGLDLDIWFRQGPGSAMSHAARESAGAVSMVAADKRSVTAAFGPIQRALLRAAAEDGAVARIFVNAAIKAELCRSEPAPRPWLRKLRPWWGHDAHFHVRLACPAGAELCRDQAPPPAGDGCDGSMDWWFSDEALNPPPPKTPPVRSRDVMTLADLPEQCRGVLDAD</sequence>
<feature type="disulfide bond" evidence="8">
    <location>
        <begin position="222"/>
        <end position="229"/>
    </location>
</feature>
<dbReference type="Gene3D" id="3.30.1380.10">
    <property type="match status" value="1"/>
</dbReference>
<dbReference type="GO" id="GO:0046872">
    <property type="term" value="F:metal ion binding"/>
    <property type="evidence" value="ECO:0007669"/>
    <property type="project" value="UniProtKB-KW"/>
</dbReference>
<keyword evidence="4" id="KW-0574">Periplasm</keyword>
<evidence type="ECO:0000256" key="8">
    <source>
        <dbReference type="PIRSR" id="PIRSR018455-2"/>
    </source>
</evidence>
<protein>
    <submittedName>
        <fullName evidence="10">Penicillin-insensitive murein endopeptidase</fullName>
    </submittedName>
</protein>
<dbReference type="STRING" id="356660.SAMN05444336_103291"/>
<keyword evidence="8" id="KW-1015">Disulfide bond</keyword>
<dbReference type="InterPro" id="IPR005073">
    <property type="entry name" value="Peptidase_M74"/>
</dbReference>
<keyword evidence="7" id="KW-0482">Metalloprotease</keyword>
<evidence type="ECO:0000256" key="3">
    <source>
        <dbReference type="ARBA" id="ARBA00022729"/>
    </source>
</evidence>
<evidence type="ECO:0000256" key="6">
    <source>
        <dbReference type="ARBA" id="ARBA00022833"/>
    </source>
</evidence>
<dbReference type="SUPFAM" id="SSF55166">
    <property type="entry name" value="Hedgehog/DD-peptidase"/>
    <property type="match status" value="1"/>
</dbReference>
<dbReference type="NCBIfam" id="NF006947">
    <property type="entry name" value="PRK09429.1"/>
    <property type="match status" value="1"/>
</dbReference>
<reference evidence="10 11" key="1">
    <citation type="submission" date="2016-10" db="EMBL/GenBank/DDBJ databases">
        <authorList>
            <person name="de Groot N.N."/>
        </authorList>
    </citation>
    <scope>NUCLEOTIDE SEQUENCE [LARGE SCALE GENOMIC DNA]</scope>
    <source>
        <strain evidence="10 11">DSM 17890</strain>
    </source>
</reference>
<evidence type="ECO:0000256" key="4">
    <source>
        <dbReference type="ARBA" id="ARBA00022764"/>
    </source>
</evidence>
<dbReference type="GO" id="GO:0004252">
    <property type="term" value="F:serine-type endopeptidase activity"/>
    <property type="evidence" value="ECO:0007669"/>
    <property type="project" value="InterPro"/>
</dbReference>
<keyword evidence="2" id="KW-0479">Metal-binding</keyword>
<keyword evidence="5" id="KW-0378">Hydrolase</keyword>
<dbReference type="GO" id="GO:0008237">
    <property type="term" value="F:metallopeptidase activity"/>
    <property type="evidence" value="ECO:0007669"/>
    <property type="project" value="UniProtKB-KW"/>
</dbReference>
<dbReference type="RefSeq" id="WP_092681611.1">
    <property type="nucleotide sequence ID" value="NZ_FNMZ01000003.1"/>
</dbReference>
<evidence type="ECO:0000256" key="5">
    <source>
        <dbReference type="ARBA" id="ARBA00022801"/>
    </source>
</evidence>
<dbReference type="EMBL" id="FNMZ01000003">
    <property type="protein sequence ID" value="SDX09711.1"/>
    <property type="molecule type" value="Genomic_DNA"/>
</dbReference>
<evidence type="ECO:0000256" key="7">
    <source>
        <dbReference type="ARBA" id="ARBA00023049"/>
    </source>
</evidence>
<dbReference type="PIRSF" id="PIRSF018455">
    <property type="entry name" value="MepA"/>
    <property type="match status" value="1"/>
</dbReference>
<keyword evidence="1" id="KW-0645">Protease</keyword>
<feature type="chain" id="PRO_5011575619" evidence="9">
    <location>
        <begin position="22"/>
        <end position="286"/>
    </location>
</feature>
<feature type="signal peptide" evidence="9">
    <location>
        <begin position="1"/>
        <end position="21"/>
    </location>
</feature>
<dbReference type="OrthoDB" id="1467367at2"/>
<evidence type="ECO:0000256" key="9">
    <source>
        <dbReference type="SAM" id="SignalP"/>
    </source>
</evidence>
<dbReference type="AlphaFoldDB" id="A0A1H2YX95"/>
<evidence type="ECO:0000256" key="2">
    <source>
        <dbReference type="ARBA" id="ARBA00022723"/>
    </source>
</evidence>
<dbReference type="GO" id="GO:0006508">
    <property type="term" value="P:proteolysis"/>
    <property type="evidence" value="ECO:0007669"/>
    <property type="project" value="UniProtKB-KW"/>
</dbReference>
<keyword evidence="3 9" id="KW-0732">Signal</keyword>
<feature type="disulfide bond" evidence="8">
    <location>
        <begin position="50"/>
        <end position="279"/>
    </location>
</feature>
<dbReference type="GO" id="GO:0030288">
    <property type="term" value="C:outer membrane-bounded periplasmic space"/>
    <property type="evidence" value="ECO:0007669"/>
    <property type="project" value="InterPro"/>
</dbReference>
<name>A0A1H2YX95_9RHOB</name>
<proteinExistence type="predicted"/>
<feature type="disulfide bond" evidence="8">
    <location>
        <begin position="193"/>
        <end position="241"/>
    </location>
</feature>